<dbReference type="InterPro" id="IPR050448">
    <property type="entry name" value="OpgB/LTA_synthase_biosynth"/>
</dbReference>
<dbReference type="PANTHER" id="PTHR47371:SF3">
    <property type="entry name" value="PHOSPHOGLYCEROL TRANSFERASE I"/>
    <property type="match status" value="1"/>
</dbReference>
<name>A0ABR7IQ32_9CLOT</name>
<evidence type="ECO:0000313" key="9">
    <source>
        <dbReference type="EMBL" id="MBC5787260.1"/>
    </source>
</evidence>
<feature type="transmembrane region" description="Helical" evidence="7">
    <location>
        <begin position="209"/>
        <end position="229"/>
    </location>
</feature>
<dbReference type="Gene3D" id="3.40.720.10">
    <property type="entry name" value="Alkaline Phosphatase, subunit A"/>
    <property type="match status" value="1"/>
</dbReference>
<feature type="transmembrane region" description="Helical" evidence="7">
    <location>
        <begin position="38"/>
        <end position="61"/>
    </location>
</feature>
<gene>
    <name evidence="9" type="ORF">H8Z77_04360</name>
</gene>
<dbReference type="PANTHER" id="PTHR47371">
    <property type="entry name" value="LIPOTEICHOIC ACID SYNTHASE"/>
    <property type="match status" value="1"/>
</dbReference>
<protein>
    <submittedName>
        <fullName evidence="9">LTA synthase family protein</fullName>
    </submittedName>
</protein>
<accession>A0ABR7IQ32</accession>
<dbReference type="EMBL" id="JACOQK010000001">
    <property type="protein sequence ID" value="MBC5787260.1"/>
    <property type="molecule type" value="Genomic_DNA"/>
</dbReference>
<dbReference type="RefSeq" id="WP_186996290.1">
    <property type="nucleotide sequence ID" value="NZ_JACOQK010000001.1"/>
</dbReference>
<comment type="caution">
    <text evidence="9">The sequence shown here is derived from an EMBL/GenBank/DDBJ whole genome shotgun (WGS) entry which is preliminary data.</text>
</comment>
<evidence type="ECO:0000256" key="3">
    <source>
        <dbReference type="ARBA" id="ARBA00022475"/>
    </source>
</evidence>
<dbReference type="InterPro" id="IPR017850">
    <property type="entry name" value="Alkaline_phosphatase_core_sf"/>
</dbReference>
<keyword evidence="10" id="KW-1185">Reference proteome</keyword>
<keyword evidence="3" id="KW-1003">Cell membrane</keyword>
<evidence type="ECO:0000256" key="6">
    <source>
        <dbReference type="ARBA" id="ARBA00023136"/>
    </source>
</evidence>
<keyword evidence="5 7" id="KW-1133">Transmembrane helix</keyword>
<keyword evidence="6 7" id="KW-0472">Membrane</keyword>
<organism evidence="9 10">
    <name type="scientific">Clostridium facile</name>
    <dbReference type="NCBI Taxonomy" id="2763035"/>
    <lineage>
        <taxon>Bacteria</taxon>
        <taxon>Bacillati</taxon>
        <taxon>Bacillota</taxon>
        <taxon>Clostridia</taxon>
        <taxon>Eubacteriales</taxon>
        <taxon>Clostridiaceae</taxon>
        <taxon>Clostridium</taxon>
    </lineage>
</organism>
<proteinExistence type="predicted"/>
<dbReference type="SUPFAM" id="SSF53649">
    <property type="entry name" value="Alkaline phosphatase-like"/>
    <property type="match status" value="1"/>
</dbReference>
<feature type="transmembrane region" description="Helical" evidence="7">
    <location>
        <begin position="104"/>
        <end position="125"/>
    </location>
</feature>
<comment type="pathway">
    <text evidence="2">Cell wall biogenesis; lipoteichoic acid biosynthesis.</text>
</comment>
<keyword evidence="4 7" id="KW-0812">Transmembrane</keyword>
<feature type="transmembrane region" description="Helical" evidence="7">
    <location>
        <begin position="172"/>
        <end position="197"/>
    </location>
</feature>
<reference evidence="9 10" key="1">
    <citation type="submission" date="2020-08" db="EMBL/GenBank/DDBJ databases">
        <title>Genome public.</title>
        <authorList>
            <person name="Liu C."/>
            <person name="Sun Q."/>
        </authorList>
    </citation>
    <scope>NUCLEOTIDE SEQUENCE [LARGE SCALE GENOMIC DNA]</scope>
    <source>
        <strain evidence="9 10">NSJ-27</strain>
    </source>
</reference>
<evidence type="ECO:0000256" key="1">
    <source>
        <dbReference type="ARBA" id="ARBA00004651"/>
    </source>
</evidence>
<evidence type="ECO:0000313" key="10">
    <source>
        <dbReference type="Proteomes" id="UP000649151"/>
    </source>
</evidence>
<dbReference type="InterPro" id="IPR000917">
    <property type="entry name" value="Sulfatase_N"/>
</dbReference>
<sequence length="674" mass="77936">MEFTTNRKRITISAILTAVLLVLIVCNIPAFIDQDSKQFQIGWFLLTVVVAGLFGAVTAFRIRFQEEKWEKRVSILLLCCSPIITFGIVEYVNNNVNIFFDFNLANFVMNLLWYYLVYGVIYALTNRIRVTIWISNTLFWLFAIVNYAVTLFRGEPILPWDFMSVGTALSVASNYTFVMTWNVLLATCLMLLWNMVASKLTYVNRSLKANIIGKVAIVSASIVFVTVFYQESTLPKLGLSVYTWRQAQSTHDHGIVLSLAMNTQFLMVDSPEDYSVQQVEAISNQIDTRDFYQVSETSMEQKPNIIAIMNESLADFRQVGDFQTNQELMPFLTNLTENTIKGNLYMSIHGSGTCNSEFEFLTGNSMAFLPSGCRPYQQYITDDTYSLVSTLNDQGYTSLAVHPYYAAGWNRDRVYPLLGFQDFVSMEDFENPEYIREYISDKSSYDKVIDLYEQKDPDERLFLFNVTMQNHGGYLDYSNGFQNTVEILNKPEGQEFPKAEQYLTLVQESDKAFEYLVNYFSQQEEPTIILMFGDHQPTLEDEFYDFLVGPFDQRTFEEQMRSFITPFYIWANYDIPEQTVEHMSANYLSNLLLDVAGLEKTEYNQFLDGIQEQLPVFTAIGYVDNQNNYYRLEDYKNDPVYASLIDSYDMMQYNYLFDPKNRLNSVFTISDQAG</sequence>
<evidence type="ECO:0000259" key="8">
    <source>
        <dbReference type="Pfam" id="PF00884"/>
    </source>
</evidence>
<evidence type="ECO:0000256" key="7">
    <source>
        <dbReference type="SAM" id="Phobius"/>
    </source>
</evidence>
<evidence type="ECO:0000256" key="5">
    <source>
        <dbReference type="ARBA" id="ARBA00022989"/>
    </source>
</evidence>
<feature type="transmembrane region" description="Helical" evidence="7">
    <location>
        <begin position="132"/>
        <end position="152"/>
    </location>
</feature>
<dbReference type="Pfam" id="PF00884">
    <property type="entry name" value="Sulfatase"/>
    <property type="match status" value="1"/>
</dbReference>
<feature type="transmembrane region" description="Helical" evidence="7">
    <location>
        <begin position="12"/>
        <end position="32"/>
    </location>
</feature>
<evidence type="ECO:0000256" key="4">
    <source>
        <dbReference type="ARBA" id="ARBA00022692"/>
    </source>
</evidence>
<evidence type="ECO:0000256" key="2">
    <source>
        <dbReference type="ARBA" id="ARBA00004936"/>
    </source>
</evidence>
<feature type="transmembrane region" description="Helical" evidence="7">
    <location>
        <begin position="73"/>
        <end position="92"/>
    </location>
</feature>
<dbReference type="Proteomes" id="UP000649151">
    <property type="component" value="Unassembled WGS sequence"/>
</dbReference>
<feature type="domain" description="Sulfatase N-terminal" evidence="8">
    <location>
        <begin position="303"/>
        <end position="597"/>
    </location>
</feature>
<comment type="subcellular location">
    <subcellularLocation>
        <location evidence="1">Cell membrane</location>
        <topology evidence="1">Multi-pass membrane protein</topology>
    </subcellularLocation>
</comment>
<dbReference type="CDD" id="cd16015">
    <property type="entry name" value="LTA_synthase"/>
    <property type="match status" value="1"/>
</dbReference>